<feature type="domain" description="FAD dependent oxidoreductase" evidence="2">
    <location>
        <begin position="29"/>
        <end position="391"/>
    </location>
</feature>
<comment type="caution">
    <text evidence="3">The sequence shown here is derived from an EMBL/GenBank/DDBJ whole genome shotgun (WGS) entry which is preliminary data.</text>
</comment>
<protein>
    <submittedName>
        <fullName evidence="3">FAD-binding oxidoreductase</fullName>
    </submittedName>
</protein>
<sequence>MKSQISFWMTQLDEPLTPRATLTSDITADVVIIGAGYTGLWTAYYLKQQSPDLKVVMVEAEVAGFGASGRNGGWVIGGLLGEERILAKLGADARADMHHILQGLPDEVGRVIQKENIACDFRKGGVIYAAARYPEQEKRMRSWLANLHSLGYTEADYYWLNPSELAEQLIVDRAYGAVFSPNLATIQPAKLVRALARVVEALGVPIYEKSPVTDWQPGVVTTPQAKVTADWVVPAIEGYAATLAPFDRYQLPVQSLMIATEPLSASVWDQIGLNRGQAFSESSRQVTYGQRSADDRMIFGARGGYQFGGKLRTDFHLTTAETELRQYLMGEMFPVLKKANITHRWGGNLGMARRFMPHMLLDRQHQLALSGGYGGEGVAATNLGGRTLADLILGKQTNLTRQPWVRKEGSVYRLSRWEPEPLRWLGYNSIIRSFVHEDQTLANPHAPAWRRKLALAIAGKMESLMC</sequence>
<gene>
    <name evidence="3" type="ORF">LIN78_05195</name>
</gene>
<reference evidence="3" key="1">
    <citation type="submission" date="2021-10" db="EMBL/GenBank/DDBJ databases">
        <title>The complete genome sequence of Leeia sp. TBRC 13508.</title>
        <authorList>
            <person name="Charoenyingcharoen P."/>
            <person name="Yukphan P."/>
        </authorList>
    </citation>
    <scope>NUCLEOTIDE SEQUENCE</scope>
    <source>
        <strain evidence="3">TBRC 13508</strain>
    </source>
</reference>
<accession>A0ABS8D438</accession>
<dbReference type="Gene3D" id="3.50.50.60">
    <property type="entry name" value="FAD/NAD(P)-binding domain"/>
    <property type="match status" value="1"/>
</dbReference>
<evidence type="ECO:0000259" key="2">
    <source>
        <dbReference type="Pfam" id="PF01266"/>
    </source>
</evidence>
<evidence type="ECO:0000313" key="4">
    <source>
        <dbReference type="Proteomes" id="UP001165395"/>
    </source>
</evidence>
<evidence type="ECO:0000256" key="1">
    <source>
        <dbReference type="ARBA" id="ARBA00023002"/>
    </source>
</evidence>
<dbReference type="InterPro" id="IPR036188">
    <property type="entry name" value="FAD/NAD-bd_sf"/>
</dbReference>
<dbReference type="Pfam" id="PF01266">
    <property type="entry name" value="DAO"/>
    <property type="match status" value="1"/>
</dbReference>
<dbReference type="SUPFAM" id="SSF51905">
    <property type="entry name" value="FAD/NAD(P)-binding domain"/>
    <property type="match status" value="1"/>
</dbReference>
<organism evidence="3 4">
    <name type="scientific">Leeia speluncae</name>
    <dbReference type="NCBI Taxonomy" id="2884804"/>
    <lineage>
        <taxon>Bacteria</taxon>
        <taxon>Pseudomonadati</taxon>
        <taxon>Pseudomonadota</taxon>
        <taxon>Betaproteobacteria</taxon>
        <taxon>Neisseriales</taxon>
        <taxon>Leeiaceae</taxon>
        <taxon>Leeia</taxon>
    </lineage>
</organism>
<evidence type="ECO:0000313" key="3">
    <source>
        <dbReference type="EMBL" id="MCB6182942.1"/>
    </source>
</evidence>
<dbReference type="InterPro" id="IPR006076">
    <property type="entry name" value="FAD-dep_OxRdtase"/>
</dbReference>
<keyword evidence="4" id="KW-1185">Reference proteome</keyword>
<dbReference type="Gene3D" id="3.30.9.10">
    <property type="entry name" value="D-Amino Acid Oxidase, subunit A, domain 2"/>
    <property type="match status" value="1"/>
</dbReference>
<dbReference type="PANTHER" id="PTHR13847:SF285">
    <property type="entry name" value="FAD DEPENDENT OXIDOREDUCTASE DOMAIN-CONTAINING PROTEIN"/>
    <property type="match status" value="1"/>
</dbReference>
<dbReference type="Proteomes" id="UP001165395">
    <property type="component" value="Unassembled WGS sequence"/>
</dbReference>
<keyword evidence="1" id="KW-0560">Oxidoreductase</keyword>
<dbReference type="PANTHER" id="PTHR13847">
    <property type="entry name" value="SARCOSINE DEHYDROGENASE-RELATED"/>
    <property type="match status" value="1"/>
</dbReference>
<proteinExistence type="predicted"/>
<dbReference type="RefSeq" id="WP_227179189.1">
    <property type="nucleotide sequence ID" value="NZ_JAJBZT010000002.1"/>
</dbReference>
<dbReference type="EMBL" id="JAJBZT010000002">
    <property type="protein sequence ID" value="MCB6182942.1"/>
    <property type="molecule type" value="Genomic_DNA"/>
</dbReference>
<name>A0ABS8D438_9NEIS</name>